<feature type="domain" description="AB hydrolase-1" evidence="1">
    <location>
        <begin position="33"/>
        <end position="315"/>
    </location>
</feature>
<evidence type="ECO:0000259" key="1">
    <source>
        <dbReference type="Pfam" id="PF00561"/>
    </source>
</evidence>
<gene>
    <name evidence="2" type="ORF">BU23DRAFT_536450</name>
</gene>
<dbReference type="Proteomes" id="UP000800036">
    <property type="component" value="Unassembled WGS sequence"/>
</dbReference>
<name>A0A6A5V5S3_9PLEO</name>
<dbReference type="InterPro" id="IPR000073">
    <property type="entry name" value="AB_hydrolase_1"/>
</dbReference>
<dbReference type="InterPro" id="IPR000639">
    <property type="entry name" value="Epox_hydrolase-like"/>
</dbReference>
<keyword evidence="2" id="KW-0378">Hydrolase</keyword>
<dbReference type="Gene3D" id="3.40.50.1820">
    <property type="entry name" value="alpha/beta hydrolase"/>
    <property type="match status" value="1"/>
</dbReference>
<dbReference type="GO" id="GO:0046464">
    <property type="term" value="P:acylglycerol catabolic process"/>
    <property type="evidence" value="ECO:0007669"/>
    <property type="project" value="TreeGrafter"/>
</dbReference>
<accession>A0A6A5V5S3</accession>
<dbReference type="Pfam" id="PF00561">
    <property type="entry name" value="Abhydrolase_1"/>
    <property type="match status" value="1"/>
</dbReference>
<dbReference type="InterPro" id="IPR050266">
    <property type="entry name" value="AB_hydrolase_sf"/>
</dbReference>
<dbReference type="PRINTS" id="PR00412">
    <property type="entry name" value="EPOXHYDRLASE"/>
</dbReference>
<dbReference type="PANTHER" id="PTHR43798">
    <property type="entry name" value="MONOACYLGLYCEROL LIPASE"/>
    <property type="match status" value="1"/>
</dbReference>
<dbReference type="AlphaFoldDB" id="A0A6A5V5S3"/>
<dbReference type="GO" id="GO:0016020">
    <property type="term" value="C:membrane"/>
    <property type="evidence" value="ECO:0007669"/>
    <property type="project" value="TreeGrafter"/>
</dbReference>
<evidence type="ECO:0000313" key="3">
    <source>
        <dbReference type="Proteomes" id="UP000800036"/>
    </source>
</evidence>
<dbReference type="GO" id="GO:0047372">
    <property type="term" value="F:monoacylglycerol lipase activity"/>
    <property type="evidence" value="ECO:0007669"/>
    <property type="project" value="TreeGrafter"/>
</dbReference>
<dbReference type="OrthoDB" id="284184at2759"/>
<keyword evidence="3" id="KW-1185">Reference proteome</keyword>
<organism evidence="2 3">
    <name type="scientific">Bimuria novae-zelandiae CBS 107.79</name>
    <dbReference type="NCBI Taxonomy" id="1447943"/>
    <lineage>
        <taxon>Eukaryota</taxon>
        <taxon>Fungi</taxon>
        <taxon>Dikarya</taxon>
        <taxon>Ascomycota</taxon>
        <taxon>Pezizomycotina</taxon>
        <taxon>Dothideomycetes</taxon>
        <taxon>Pleosporomycetidae</taxon>
        <taxon>Pleosporales</taxon>
        <taxon>Massarineae</taxon>
        <taxon>Didymosphaeriaceae</taxon>
        <taxon>Bimuria</taxon>
    </lineage>
</organism>
<proteinExistence type="predicted"/>
<reference evidence="2" key="1">
    <citation type="journal article" date="2020" name="Stud. Mycol.">
        <title>101 Dothideomycetes genomes: a test case for predicting lifestyles and emergence of pathogens.</title>
        <authorList>
            <person name="Haridas S."/>
            <person name="Albert R."/>
            <person name="Binder M."/>
            <person name="Bloem J."/>
            <person name="Labutti K."/>
            <person name="Salamov A."/>
            <person name="Andreopoulos B."/>
            <person name="Baker S."/>
            <person name="Barry K."/>
            <person name="Bills G."/>
            <person name="Bluhm B."/>
            <person name="Cannon C."/>
            <person name="Castanera R."/>
            <person name="Culley D."/>
            <person name="Daum C."/>
            <person name="Ezra D."/>
            <person name="Gonzalez J."/>
            <person name="Henrissat B."/>
            <person name="Kuo A."/>
            <person name="Liang C."/>
            <person name="Lipzen A."/>
            <person name="Lutzoni F."/>
            <person name="Magnuson J."/>
            <person name="Mondo S."/>
            <person name="Nolan M."/>
            <person name="Ohm R."/>
            <person name="Pangilinan J."/>
            <person name="Park H.-J."/>
            <person name="Ramirez L."/>
            <person name="Alfaro M."/>
            <person name="Sun H."/>
            <person name="Tritt A."/>
            <person name="Yoshinaga Y."/>
            <person name="Zwiers L.-H."/>
            <person name="Turgeon B."/>
            <person name="Goodwin S."/>
            <person name="Spatafora J."/>
            <person name="Crous P."/>
            <person name="Grigoriev I."/>
        </authorList>
    </citation>
    <scope>NUCLEOTIDE SEQUENCE</scope>
    <source>
        <strain evidence="2">CBS 107.79</strain>
    </source>
</reference>
<sequence>MAAEITVKTLGVTGGHTYSYTIAAPNYGRGTYLLLHGFPSASYDWRHIIEDLTAEGYGIVAPDLLGYGNTSKPTAVEEYAQEDISCHVAEILEHEGISGVVGVGHDWGAGLLSSMWYYHPQLFESLVFMATPYSPVSPNPIDLSAINTRTEKAFGYPIYGYWTFFNQTDAASIIERHHDSFTTLLYPEDPAIWKTIVCPIGKLRAWLEADKETTRASYISDEEWDTHSKIMLNGGYTGPLNWYKAAMAGLNKSPTLDTARQAITKRTIFISGENDAIGRPEIAQQTADEGRNSGLLPNVETFVVPGSSHWMQVEKSKEVLAILKNL</sequence>
<protein>
    <submittedName>
        <fullName evidence="2">Putative epoxide hydrolase</fullName>
    </submittedName>
</protein>
<dbReference type="PANTHER" id="PTHR43798:SF33">
    <property type="entry name" value="HYDROLASE, PUTATIVE (AFU_ORTHOLOGUE AFUA_2G14860)-RELATED"/>
    <property type="match status" value="1"/>
</dbReference>
<evidence type="ECO:0000313" key="2">
    <source>
        <dbReference type="EMBL" id="KAF1971382.1"/>
    </source>
</evidence>
<dbReference type="EMBL" id="ML976693">
    <property type="protein sequence ID" value="KAF1971382.1"/>
    <property type="molecule type" value="Genomic_DNA"/>
</dbReference>
<dbReference type="InterPro" id="IPR029058">
    <property type="entry name" value="AB_hydrolase_fold"/>
</dbReference>
<dbReference type="SUPFAM" id="SSF53474">
    <property type="entry name" value="alpha/beta-Hydrolases"/>
    <property type="match status" value="1"/>
</dbReference>